<feature type="compositionally biased region" description="Polar residues" evidence="1">
    <location>
        <begin position="452"/>
        <end position="504"/>
    </location>
</feature>
<feature type="region of interest" description="Disordered" evidence="1">
    <location>
        <begin position="1"/>
        <end position="55"/>
    </location>
</feature>
<feature type="region of interest" description="Disordered" evidence="1">
    <location>
        <begin position="67"/>
        <end position="141"/>
    </location>
</feature>
<feature type="compositionally biased region" description="Polar residues" evidence="1">
    <location>
        <begin position="37"/>
        <end position="53"/>
    </location>
</feature>
<proteinExistence type="predicted"/>
<name>A0AAV9KAV0_9SOLN</name>
<evidence type="ECO:0000313" key="4">
    <source>
        <dbReference type="Proteomes" id="UP001311915"/>
    </source>
</evidence>
<feature type="region of interest" description="Disordered" evidence="1">
    <location>
        <begin position="435"/>
        <end position="529"/>
    </location>
</feature>
<dbReference type="PANTHER" id="PTHR33223:SF8">
    <property type="entry name" value="OS04G0172440 PROTEIN"/>
    <property type="match status" value="1"/>
</dbReference>
<dbReference type="AlphaFoldDB" id="A0AAV9KAV0"/>
<comment type="caution">
    <text evidence="3">The sequence shown here is derived from an EMBL/GenBank/DDBJ whole genome shotgun (WGS) entry which is preliminary data.</text>
</comment>
<keyword evidence="4" id="KW-1185">Reference proteome</keyword>
<dbReference type="Pfam" id="PF03732">
    <property type="entry name" value="Retrotrans_gag"/>
    <property type="match status" value="1"/>
</dbReference>
<gene>
    <name evidence="3" type="ORF">R3W88_004952</name>
</gene>
<feature type="compositionally biased region" description="Low complexity" evidence="1">
    <location>
        <begin position="507"/>
        <end position="523"/>
    </location>
</feature>
<dbReference type="InterPro" id="IPR005162">
    <property type="entry name" value="Retrotrans_gag_dom"/>
</dbReference>
<evidence type="ECO:0000259" key="2">
    <source>
        <dbReference type="Pfam" id="PF03732"/>
    </source>
</evidence>
<feature type="compositionally biased region" description="Basic and acidic residues" evidence="1">
    <location>
        <begin position="7"/>
        <end position="16"/>
    </location>
</feature>
<protein>
    <recommendedName>
        <fullName evidence="2">Retrotransposon gag domain-containing protein</fullName>
    </recommendedName>
</protein>
<evidence type="ECO:0000313" key="3">
    <source>
        <dbReference type="EMBL" id="KAK4710439.1"/>
    </source>
</evidence>
<evidence type="ECO:0000256" key="1">
    <source>
        <dbReference type="SAM" id="MobiDB-lite"/>
    </source>
</evidence>
<feature type="domain" description="Retrotransposon gag" evidence="2">
    <location>
        <begin position="259"/>
        <end position="348"/>
    </location>
</feature>
<dbReference type="EMBL" id="JAWPEI010000011">
    <property type="protein sequence ID" value="KAK4710439.1"/>
    <property type="molecule type" value="Genomic_DNA"/>
</dbReference>
<dbReference type="PANTHER" id="PTHR33223">
    <property type="entry name" value="CCHC-TYPE DOMAIN-CONTAINING PROTEIN"/>
    <property type="match status" value="1"/>
</dbReference>
<feature type="compositionally biased region" description="Polar residues" evidence="1">
    <location>
        <begin position="110"/>
        <end position="120"/>
    </location>
</feature>
<reference evidence="3 4" key="1">
    <citation type="submission" date="2023-10" db="EMBL/GenBank/DDBJ databases">
        <title>Genome-Wide Identification Analysis in wild type Solanum Pinnatisectum Reveals Some Genes Defensing Phytophthora Infestans.</title>
        <authorList>
            <person name="Sun C."/>
        </authorList>
    </citation>
    <scope>NUCLEOTIDE SEQUENCE [LARGE SCALE GENOMIC DNA]</scope>
    <source>
        <strain evidence="3">LQN</strain>
        <tissue evidence="3">Leaf</tissue>
    </source>
</reference>
<dbReference type="Proteomes" id="UP001311915">
    <property type="component" value="Unassembled WGS sequence"/>
</dbReference>
<feature type="compositionally biased region" description="Low complexity" evidence="1">
    <location>
        <begin position="121"/>
        <end position="135"/>
    </location>
</feature>
<sequence length="529" mass="60610">MQQIAEIRVEMQKRQDLPNSTFTLNAVADERPPLHFPSSNTEQDQNPPSSLAHNPSIVDLATQNPHHASASYQTPPPPQNTNPQTFPPHLNTNLQTGPPPQNQNISNPQTSLRHQNQHTKPQTYPQNYQTTQNTQSPSIAPPLPQKAIFQIPVPNEHDANGSELDHYEEREREWRSKEEAAKLDMKEEIRKAMKELHYIPEVDGLSYEDLCIHPNLDLSEGFKVPKFDTFGGIGNPLAHLRAFCDQLIGVGKNEALLMRLFSRNLSGEALEWFASHEIKQWFSWNVLAKDFVERFAYNVEIIPDRYSLERIKRKPTKSYREYAYRWRKEAARVRPPMTEKEIAEMFIRIQEQEYYDKIMLLIGAKFTEIVKVGEAIEDGIKTEKISRVAALTESSGLSKKKREDVSSISYAYDGKRHFKKFLPYKGYPRAPQNSYPSYYTQSGYQTPPPSYQIPTPNYQTPSPSYQIQSPIYQTPHYQNTHPSYQAPSINCSNIQSSYQNTPPSYQAPHASAKSPKSSKLPSSTFTSRK</sequence>
<feature type="compositionally biased region" description="Polar residues" evidence="1">
    <location>
        <begin position="435"/>
        <end position="445"/>
    </location>
</feature>
<organism evidence="3 4">
    <name type="scientific">Solanum pinnatisectum</name>
    <name type="common">tansyleaf nightshade</name>
    <dbReference type="NCBI Taxonomy" id="50273"/>
    <lineage>
        <taxon>Eukaryota</taxon>
        <taxon>Viridiplantae</taxon>
        <taxon>Streptophyta</taxon>
        <taxon>Embryophyta</taxon>
        <taxon>Tracheophyta</taxon>
        <taxon>Spermatophyta</taxon>
        <taxon>Magnoliopsida</taxon>
        <taxon>eudicotyledons</taxon>
        <taxon>Gunneridae</taxon>
        <taxon>Pentapetalae</taxon>
        <taxon>asterids</taxon>
        <taxon>lamiids</taxon>
        <taxon>Solanales</taxon>
        <taxon>Solanaceae</taxon>
        <taxon>Solanoideae</taxon>
        <taxon>Solaneae</taxon>
        <taxon>Solanum</taxon>
    </lineage>
</organism>
<accession>A0AAV9KAV0</accession>